<feature type="domain" description="3'-5' exonuclease" evidence="2">
    <location>
        <begin position="53"/>
        <end position="248"/>
    </location>
</feature>
<feature type="region of interest" description="Disordered" evidence="1">
    <location>
        <begin position="362"/>
        <end position="444"/>
    </location>
</feature>
<organism evidence="3">
    <name type="scientific">Spumella elongata</name>
    <dbReference type="NCBI Taxonomy" id="89044"/>
    <lineage>
        <taxon>Eukaryota</taxon>
        <taxon>Sar</taxon>
        <taxon>Stramenopiles</taxon>
        <taxon>Ochrophyta</taxon>
        <taxon>Chrysophyceae</taxon>
        <taxon>Chromulinales</taxon>
        <taxon>Chromulinaceae</taxon>
        <taxon>Spumella</taxon>
    </lineage>
</organism>
<dbReference type="AlphaFoldDB" id="A0A7S3H5J0"/>
<reference evidence="3" key="1">
    <citation type="submission" date="2021-01" db="EMBL/GenBank/DDBJ databases">
        <authorList>
            <person name="Corre E."/>
            <person name="Pelletier E."/>
            <person name="Niang G."/>
            <person name="Scheremetjew M."/>
            <person name="Finn R."/>
            <person name="Kale V."/>
            <person name="Holt S."/>
            <person name="Cochrane G."/>
            <person name="Meng A."/>
            <person name="Brown T."/>
            <person name="Cohen L."/>
        </authorList>
    </citation>
    <scope>NUCLEOTIDE SEQUENCE</scope>
    <source>
        <strain evidence="3">CCAP 955/1</strain>
    </source>
</reference>
<dbReference type="PANTHER" id="PTHR47765:SF2">
    <property type="entry name" value="EXONUCLEASE MUT-7 HOMOLOG"/>
    <property type="match status" value="1"/>
</dbReference>
<evidence type="ECO:0000259" key="2">
    <source>
        <dbReference type="SMART" id="SM00474"/>
    </source>
</evidence>
<dbReference type="InterPro" id="IPR036397">
    <property type="entry name" value="RNaseH_sf"/>
</dbReference>
<dbReference type="InterPro" id="IPR002562">
    <property type="entry name" value="3'-5'_exonuclease_dom"/>
</dbReference>
<evidence type="ECO:0000256" key="1">
    <source>
        <dbReference type="SAM" id="MobiDB-lite"/>
    </source>
</evidence>
<feature type="compositionally biased region" description="Low complexity" evidence="1">
    <location>
        <begin position="258"/>
        <end position="271"/>
    </location>
</feature>
<dbReference type="InterPro" id="IPR052408">
    <property type="entry name" value="Exonuclease_MUT-7-like"/>
</dbReference>
<dbReference type="Gene3D" id="3.30.420.10">
    <property type="entry name" value="Ribonuclease H-like superfamily/Ribonuclease H"/>
    <property type="match status" value="1"/>
</dbReference>
<name>A0A7S3H5J0_9STRA</name>
<dbReference type="GO" id="GO:0008408">
    <property type="term" value="F:3'-5' exonuclease activity"/>
    <property type="evidence" value="ECO:0007669"/>
    <property type="project" value="InterPro"/>
</dbReference>
<feature type="compositionally biased region" description="Low complexity" evidence="1">
    <location>
        <begin position="283"/>
        <end position="298"/>
    </location>
</feature>
<evidence type="ECO:0000313" key="3">
    <source>
        <dbReference type="EMBL" id="CAE0285712.1"/>
    </source>
</evidence>
<gene>
    <name evidence="3" type="ORF">SELO1098_LOCUS14553</name>
</gene>
<dbReference type="EMBL" id="HBIC01028928">
    <property type="protein sequence ID" value="CAE0285712.1"/>
    <property type="molecule type" value="Transcribed_RNA"/>
</dbReference>
<dbReference type="Pfam" id="PF01612">
    <property type="entry name" value="DNA_pol_A_exo1"/>
    <property type="match status" value="1"/>
</dbReference>
<dbReference type="SMART" id="SM00474">
    <property type="entry name" value="35EXOc"/>
    <property type="match status" value="1"/>
</dbReference>
<accession>A0A7S3H5J0</accession>
<proteinExistence type="predicted"/>
<protein>
    <recommendedName>
        <fullName evidence="2">3'-5' exonuclease domain-containing protein</fullName>
    </recommendedName>
</protein>
<feature type="compositionally biased region" description="Basic and acidic residues" evidence="1">
    <location>
        <begin position="391"/>
        <end position="402"/>
    </location>
</feature>
<feature type="region of interest" description="Disordered" evidence="1">
    <location>
        <begin position="258"/>
        <end position="299"/>
    </location>
</feature>
<dbReference type="GO" id="GO:0006139">
    <property type="term" value="P:nucleobase-containing compound metabolic process"/>
    <property type="evidence" value="ECO:0007669"/>
    <property type="project" value="InterPro"/>
</dbReference>
<dbReference type="InterPro" id="IPR012337">
    <property type="entry name" value="RNaseH-like_sf"/>
</dbReference>
<feature type="compositionally biased region" description="Polar residues" evidence="1">
    <location>
        <begin position="362"/>
        <end position="386"/>
    </location>
</feature>
<dbReference type="GO" id="GO:0003676">
    <property type="term" value="F:nucleic acid binding"/>
    <property type="evidence" value="ECO:0007669"/>
    <property type="project" value="InterPro"/>
</dbReference>
<sequence>MRGSLGRFRNLVCKRGFSVHSVESVVTKMSHTHQNKPVDNMLDFVFDLPSTSLIMVTTEEDIQRMKTSLMKATLIGIDTETKPTFVPKAQLVGGPNLTALIQIAVRCPKSIEEVFVVDMIHISRNSRLLILLDYALQQGLLENQCFKLGQGLTNDLRELAKSYPTVKAFRLTSCVLETHDLIKYLKPVLTNPISLKNLVKEFLHLNLSKSQQMSNWAKRPLTSSQLHYAACDALVLLRLYDAIYCEIEDKLSAAGDSSAAESDSAISDTASETQNSGEDNESNRSTSPTASSTSTNATVKETLMTLSRTVDFIGQDFSHKASNNKGKGQKGLYGHKQDTAMRFPESSMLNNSLLRGWQSQSAKQWLKQQTSAAPGTSPSHTANNSAGPGKRSAEGSPREQTKRPRRNSFGSNSGSVRDAIDEDDVRIPLPKGTGRHVVFSPPNV</sequence>
<dbReference type="PANTHER" id="PTHR47765">
    <property type="entry name" value="3'-5' EXONUCLEASE DOMAIN-CONTAINING PROTEIN"/>
    <property type="match status" value="1"/>
</dbReference>
<dbReference type="SUPFAM" id="SSF53098">
    <property type="entry name" value="Ribonuclease H-like"/>
    <property type="match status" value="1"/>
</dbReference>